<dbReference type="InterPro" id="IPR025517">
    <property type="entry name" value="DUF4405"/>
</dbReference>
<dbReference type="OrthoDB" id="1667073at2"/>
<evidence type="ECO:0000259" key="2">
    <source>
        <dbReference type="Pfam" id="PF14358"/>
    </source>
</evidence>
<feature type="transmembrane region" description="Helical" evidence="1">
    <location>
        <begin position="6"/>
        <end position="25"/>
    </location>
</feature>
<dbReference type="InterPro" id="IPR016174">
    <property type="entry name" value="Di-haem_cyt_TM"/>
</dbReference>
<gene>
    <name evidence="3" type="ORF">SAMN05216366_10333</name>
</gene>
<dbReference type="GO" id="GO:0016020">
    <property type="term" value="C:membrane"/>
    <property type="evidence" value="ECO:0007669"/>
    <property type="project" value="InterPro"/>
</dbReference>
<dbReference type="Proteomes" id="UP000182412">
    <property type="component" value="Unassembled WGS sequence"/>
</dbReference>
<keyword evidence="1" id="KW-0812">Transmembrane</keyword>
<keyword evidence="1" id="KW-1133">Transmembrane helix</keyword>
<sequence>MKKNYFLDWLLFLCILACLVTGILLDFHLIPGGREGRAPFRNIHRYSGYLMAVAILLHLLWHRAWIAMTTRYIFKSKNEDD</sequence>
<dbReference type="Gene3D" id="1.20.950.20">
    <property type="entry name" value="Transmembrane di-heme cytochromes, Chain C"/>
    <property type="match status" value="1"/>
</dbReference>
<evidence type="ECO:0000313" key="4">
    <source>
        <dbReference type="Proteomes" id="UP000182412"/>
    </source>
</evidence>
<feature type="transmembrane region" description="Helical" evidence="1">
    <location>
        <begin position="46"/>
        <end position="66"/>
    </location>
</feature>
<keyword evidence="1" id="KW-0472">Membrane</keyword>
<dbReference type="SUPFAM" id="SSF81342">
    <property type="entry name" value="Transmembrane di-heme cytochromes"/>
    <property type="match status" value="1"/>
</dbReference>
<organism evidence="3 4">
    <name type="scientific">Selenomonas ruminantium</name>
    <dbReference type="NCBI Taxonomy" id="971"/>
    <lineage>
        <taxon>Bacteria</taxon>
        <taxon>Bacillati</taxon>
        <taxon>Bacillota</taxon>
        <taxon>Negativicutes</taxon>
        <taxon>Selenomonadales</taxon>
        <taxon>Selenomonadaceae</taxon>
        <taxon>Selenomonas</taxon>
    </lineage>
</organism>
<dbReference type="GO" id="GO:0022904">
    <property type="term" value="P:respiratory electron transport chain"/>
    <property type="evidence" value="ECO:0007669"/>
    <property type="project" value="InterPro"/>
</dbReference>
<dbReference type="AlphaFoldDB" id="A0A1H0NCE4"/>
<dbReference type="Pfam" id="PF14358">
    <property type="entry name" value="DUF4405"/>
    <property type="match status" value="1"/>
</dbReference>
<dbReference type="RefSeq" id="WP_074571244.1">
    <property type="nucleotide sequence ID" value="NZ_FNJQ01000003.1"/>
</dbReference>
<proteinExistence type="predicted"/>
<evidence type="ECO:0000313" key="3">
    <source>
        <dbReference type="EMBL" id="SDO90357.1"/>
    </source>
</evidence>
<reference evidence="3 4" key="1">
    <citation type="submission" date="2016-10" db="EMBL/GenBank/DDBJ databases">
        <authorList>
            <person name="de Groot N.N."/>
        </authorList>
    </citation>
    <scope>NUCLEOTIDE SEQUENCE [LARGE SCALE GENOMIC DNA]</scope>
    <source>
        <strain evidence="3 4">S137</strain>
    </source>
</reference>
<protein>
    <recommendedName>
        <fullName evidence="2">Flavinylation-associated cytochrome domain-containing protein</fullName>
    </recommendedName>
</protein>
<feature type="domain" description="Flavinylation-associated cytochrome" evidence="2">
    <location>
        <begin position="6"/>
        <end position="62"/>
    </location>
</feature>
<evidence type="ECO:0000256" key="1">
    <source>
        <dbReference type="SAM" id="Phobius"/>
    </source>
</evidence>
<name>A0A1H0NCE4_SELRU</name>
<dbReference type="EMBL" id="FNJQ01000003">
    <property type="protein sequence ID" value="SDO90357.1"/>
    <property type="molecule type" value="Genomic_DNA"/>
</dbReference>
<accession>A0A1H0NCE4</accession>